<protein>
    <submittedName>
        <fullName evidence="1">Uncharacterized protein</fullName>
    </submittedName>
</protein>
<organism evidence="1">
    <name type="scientific">Klebsiella pneumoniae</name>
    <dbReference type="NCBI Taxonomy" id="573"/>
    <lineage>
        <taxon>Bacteria</taxon>
        <taxon>Pseudomonadati</taxon>
        <taxon>Pseudomonadota</taxon>
        <taxon>Gammaproteobacteria</taxon>
        <taxon>Enterobacterales</taxon>
        <taxon>Enterobacteriaceae</taxon>
        <taxon>Klebsiella/Raoultella group</taxon>
        <taxon>Klebsiella</taxon>
        <taxon>Klebsiella pneumoniae complex</taxon>
    </lineage>
</organism>
<gene>
    <name evidence="1" type="ORF">ETE71_19910</name>
</gene>
<name>A0A483GK36_KLEPN</name>
<dbReference type="EMBL" id="SDCE01000018">
    <property type="protein sequence ID" value="TCX07958.1"/>
    <property type="molecule type" value="Genomic_DNA"/>
</dbReference>
<comment type="caution">
    <text evidence="1">The sequence shown here is derived from an EMBL/GenBank/DDBJ whole genome shotgun (WGS) entry which is preliminary data.</text>
</comment>
<sequence>METATAELKVHESVRLSKGSPGKSGATSGCIALNPPSGRVFLPETCCNTFYVQCAVSTFLINQSLGLSGDTAVHSLNDPVFFACYFSRLFLLIMYDICHTVDCVMNSNFST</sequence>
<reference evidence="1" key="1">
    <citation type="submission" date="2019-01" db="EMBL/GenBank/DDBJ databases">
        <authorList>
            <person name="Lista F."/>
            <person name="Anselmo A."/>
        </authorList>
    </citation>
    <scope>NUCLEOTIDE SEQUENCE</scope>
    <source>
        <strain evidence="1">18S</strain>
    </source>
</reference>
<evidence type="ECO:0000313" key="1">
    <source>
        <dbReference type="EMBL" id="TCX07958.1"/>
    </source>
</evidence>
<proteinExistence type="predicted"/>
<dbReference type="AlphaFoldDB" id="A0A483GK36"/>
<accession>A0A483GK36</accession>